<protein>
    <submittedName>
        <fullName evidence="1">Unplaced genomic scaffold scaffold_9, whole genome shotgun sequence</fullName>
    </submittedName>
</protein>
<gene>
    <name evidence="1" type="ORF">PISMIDRAFT_607581</name>
</gene>
<dbReference type="EMBL" id="KN833693">
    <property type="protein sequence ID" value="KIK28215.1"/>
    <property type="molecule type" value="Genomic_DNA"/>
</dbReference>
<dbReference type="AlphaFoldDB" id="A0A0C9YTA9"/>
<organism evidence="1 2">
    <name type="scientific">Pisolithus microcarpus 441</name>
    <dbReference type="NCBI Taxonomy" id="765257"/>
    <lineage>
        <taxon>Eukaryota</taxon>
        <taxon>Fungi</taxon>
        <taxon>Dikarya</taxon>
        <taxon>Basidiomycota</taxon>
        <taxon>Agaricomycotina</taxon>
        <taxon>Agaricomycetes</taxon>
        <taxon>Agaricomycetidae</taxon>
        <taxon>Boletales</taxon>
        <taxon>Sclerodermatineae</taxon>
        <taxon>Pisolithaceae</taxon>
        <taxon>Pisolithus</taxon>
    </lineage>
</organism>
<keyword evidence="2" id="KW-1185">Reference proteome</keyword>
<evidence type="ECO:0000313" key="2">
    <source>
        <dbReference type="Proteomes" id="UP000054018"/>
    </source>
</evidence>
<dbReference type="OrthoDB" id="10584871at2759"/>
<dbReference type="Proteomes" id="UP000054018">
    <property type="component" value="Unassembled WGS sequence"/>
</dbReference>
<evidence type="ECO:0000313" key="1">
    <source>
        <dbReference type="EMBL" id="KIK28215.1"/>
    </source>
</evidence>
<accession>A0A0C9YTA9</accession>
<name>A0A0C9YTA9_9AGAM</name>
<reference evidence="2" key="2">
    <citation type="submission" date="2015-01" db="EMBL/GenBank/DDBJ databases">
        <title>Evolutionary Origins and Diversification of the Mycorrhizal Mutualists.</title>
        <authorList>
            <consortium name="DOE Joint Genome Institute"/>
            <consortium name="Mycorrhizal Genomics Consortium"/>
            <person name="Kohler A."/>
            <person name="Kuo A."/>
            <person name="Nagy L.G."/>
            <person name="Floudas D."/>
            <person name="Copeland A."/>
            <person name="Barry K.W."/>
            <person name="Cichocki N."/>
            <person name="Veneault-Fourrey C."/>
            <person name="LaButti K."/>
            <person name="Lindquist E.A."/>
            <person name="Lipzen A."/>
            <person name="Lundell T."/>
            <person name="Morin E."/>
            <person name="Murat C."/>
            <person name="Riley R."/>
            <person name="Ohm R."/>
            <person name="Sun H."/>
            <person name="Tunlid A."/>
            <person name="Henrissat B."/>
            <person name="Grigoriev I.V."/>
            <person name="Hibbett D.S."/>
            <person name="Martin F."/>
        </authorList>
    </citation>
    <scope>NUCLEOTIDE SEQUENCE [LARGE SCALE GENOMIC DNA]</scope>
    <source>
        <strain evidence="2">441</strain>
    </source>
</reference>
<proteinExistence type="predicted"/>
<dbReference type="HOGENOM" id="CLU_1704953_0_0_1"/>
<sequence length="154" mass="17517">MQRWRGQDDFLLRIHFPAHTHHGPRSPPHPIIPDRASPRITHLLGPAARQTALLHELMCNRQSPHCISLLPSLSSLLLSPPPRLTPVEHVGSRESVRGRRRGGVFPDLSSFIYPFVRLERMFRDRSLGSRCLVSALIFPMRSAIRPRVVTNHVP</sequence>
<reference evidence="1 2" key="1">
    <citation type="submission" date="2014-04" db="EMBL/GenBank/DDBJ databases">
        <authorList>
            <consortium name="DOE Joint Genome Institute"/>
            <person name="Kuo A."/>
            <person name="Kohler A."/>
            <person name="Costa M.D."/>
            <person name="Nagy L.G."/>
            <person name="Floudas D."/>
            <person name="Copeland A."/>
            <person name="Barry K.W."/>
            <person name="Cichocki N."/>
            <person name="Veneault-Fourrey C."/>
            <person name="LaButti K."/>
            <person name="Lindquist E.A."/>
            <person name="Lipzen A."/>
            <person name="Lundell T."/>
            <person name="Morin E."/>
            <person name="Murat C."/>
            <person name="Sun H."/>
            <person name="Tunlid A."/>
            <person name="Henrissat B."/>
            <person name="Grigoriev I.V."/>
            <person name="Hibbett D.S."/>
            <person name="Martin F."/>
            <person name="Nordberg H.P."/>
            <person name="Cantor M.N."/>
            <person name="Hua S.X."/>
        </authorList>
    </citation>
    <scope>NUCLEOTIDE SEQUENCE [LARGE SCALE GENOMIC DNA]</scope>
    <source>
        <strain evidence="1 2">441</strain>
    </source>
</reference>